<feature type="region of interest" description="Disordered" evidence="6">
    <location>
        <begin position="98"/>
        <end position="152"/>
    </location>
</feature>
<feature type="compositionally biased region" description="Low complexity" evidence="6">
    <location>
        <begin position="129"/>
        <end position="144"/>
    </location>
</feature>
<sequence>MTADTRDEAIRTAGRNAAATARELGLGPDERLVAKDVLIDADGARHVRYDRTYRGLPVIGGDLVVHLAEDGTITGSDLAHQGAIRIAGTTPKLTAADASAKAVKHARHVKKAKAGSKDSNPGGVRGRARSPSSPTVRPSPARARPAPPRDRR</sequence>
<gene>
    <name evidence="8" type="ORF">Shyd_16680</name>
</gene>
<comment type="caution">
    <text evidence="8">The sequence shown here is derived from an EMBL/GenBank/DDBJ whole genome shotgun (WGS) entry which is preliminary data.</text>
</comment>
<dbReference type="EMBL" id="BNDW01000005">
    <property type="protein sequence ID" value="GHI20297.1"/>
    <property type="molecule type" value="Genomic_DNA"/>
</dbReference>
<evidence type="ECO:0000256" key="3">
    <source>
        <dbReference type="ARBA" id="ARBA00022801"/>
    </source>
</evidence>
<keyword evidence="9" id="KW-1185">Reference proteome</keyword>
<proteinExistence type="predicted"/>
<dbReference type="RefSeq" id="WP_226651505.1">
    <property type="nucleotide sequence ID" value="NZ_BNDW01000005.1"/>
</dbReference>
<evidence type="ECO:0000259" key="7">
    <source>
        <dbReference type="Pfam" id="PF07504"/>
    </source>
</evidence>
<evidence type="ECO:0000256" key="1">
    <source>
        <dbReference type="ARBA" id="ARBA00022670"/>
    </source>
</evidence>
<dbReference type="InterPro" id="IPR011096">
    <property type="entry name" value="FTP_domain"/>
</dbReference>
<keyword evidence="1" id="KW-0645">Protease</keyword>
<evidence type="ECO:0000313" key="9">
    <source>
        <dbReference type="Proteomes" id="UP001052739"/>
    </source>
</evidence>
<evidence type="ECO:0000256" key="4">
    <source>
        <dbReference type="ARBA" id="ARBA00022833"/>
    </source>
</evidence>
<feature type="compositionally biased region" description="Basic residues" evidence="6">
    <location>
        <begin position="102"/>
        <end position="114"/>
    </location>
</feature>
<evidence type="ECO:0000256" key="5">
    <source>
        <dbReference type="ARBA" id="ARBA00023049"/>
    </source>
</evidence>
<keyword evidence="5" id="KW-0482">Metalloprotease</keyword>
<name>A0ABQ3P5K1_9ACTN</name>
<evidence type="ECO:0000256" key="6">
    <source>
        <dbReference type="SAM" id="MobiDB-lite"/>
    </source>
</evidence>
<evidence type="ECO:0000313" key="8">
    <source>
        <dbReference type="EMBL" id="GHI20297.1"/>
    </source>
</evidence>
<dbReference type="Proteomes" id="UP001052739">
    <property type="component" value="Unassembled WGS sequence"/>
</dbReference>
<accession>A0ABQ3P5K1</accession>
<evidence type="ECO:0000256" key="2">
    <source>
        <dbReference type="ARBA" id="ARBA00022723"/>
    </source>
</evidence>
<reference evidence="8" key="1">
    <citation type="submission" date="2024-05" db="EMBL/GenBank/DDBJ databases">
        <title>Whole genome shotgun sequence of Streptomyces hydrogenans NBRC 13475.</title>
        <authorList>
            <person name="Komaki H."/>
            <person name="Tamura T."/>
        </authorList>
    </citation>
    <scope>NUCLEOTIDE SEQUENCE</scope>
    <source>
        <strain evidence="8">NBRC 13475</strain>
    </source>
</reference>
<keyword evidence="3" id="KW-0378">Hydrolase</keyword>
<keyword evidence="2" id="KW-0479">Metal-binding</keyword>
<dbReference type="Gene3D" id="3.10.450.490">
    <property type="match status" value="1"/>
</dbReference>
<dbReference type="Pfam" id="PF07504">
    <property type="entry name" value="FTP"/>
    <property type="match status" value="1"/>
</dbReference>
<keyword evidence="4" id="KW-0862">Zinc</keyword>
<feature type="domain" description="FTP" evidence="7">
    <location>
        <begin position="32"/>
        <end position="74"/>
    </location>
</feature>
<protein>
    <recommendedName>
        <fullName evidence="7">FTP domain-containing protein</fullName>
    </recommendedName>
</protein>
<organism evidence="8 9">
    <name type="scientific">Streptomyces hydrogenans</name>
    <dbReference type="NCBI Taxonomy" id="1873719"/>
    <lineage>
        <taxon>Bacteria</taxon>
        <taxon>Bacillati</taxon>
        <taxon>Actinomycetota</taxon>
        <taxon>Actinomycetes</taxon>
        <taxon>Kitasatosporales</taxon>
        <taxon>Streptomycetaceae</taxon>
        <taxon>Streptomyces</taxon>
    </lineage>
</organism>